<evidence type="ECO:0000256" key="3">
    <source>
        <dbReference type="ARBA" id="ARBA00022553"/>
    </source>
</evidence>
<evidence type="ECO:0000256" key="2">
    <source>
        <dbReference type="ARBA" id="ARBA00012438"/>
    </source>
</evidence>
<dbReference type="InterPro" id="IPR003661">
    <property type="entry name" value="HisK_dim/P_dom"/>
</dbReference>
<dbReference type="Gene3D" id="3.30.450.20">
    <property type="entry name" value="PAS domain"/>
    <property type="match status" value="1"/>
</dbReference>
<keyword evidence="5" id="KW-0418">Kinase</keyword>
<dbReference type="SUPFAM" id="SSF55874">
    <property type="entry name" value="ATPase domain of HSP90 chaperone/DNA topoisomerase II/histidine kinase"/>
    <property type="match status" value="1"/>
</dbReference>
<evidence type="ECO:0000256" key="5">
    <source>
        <dbReference type="ARBA" id="ARBA00022777"/>
    </source>
</evidence>
<dbReference type="Gene3D" id="3.30.565.10">
    <property type="entry name" value="Histidine kinase-like ATPase, C-terminal domain"/>
    <property type="match status" value="1"/>
</dbReference>
<comment type="caution">
    <text evidence="11">The sequence shown here is derived from an EMBL/GenBank/DDBJ whole genome shotgun (WGS) entry which is preliminary data.</text>
</comment>
<dbReference type="Proteomes" id="UP000281118">
    <property type="component" value="Unassembled WGS sequence"/>
</dbReference>
<dbReference type="InterPro" id="IPR036890">
    <property type="entry name" value="HATPase_C_sf"/>
</dbReference>
<keyword evidence="4" id="KW-0808">Transferase</keyword>
<dbReference type="Pfam" id="PF00072">
    <property type="entry name" value="Response_reg"/>
    <property type="match status" value="1"/>
</dbReference>
<evidence type="ECO:0000256" key="6">
    <source>
        <dbReference type="PROSITE-ProRule" id="PRU00169"/>
    </source>
</evidence>
<feature type="domain" description="Histidine kinase" evidence="8">
    <location>
        <begin position="336"/>
        <end position="565"/>
    </location>
</feature>
<dbReference type="InterPro" id="IPR004358">
    <property type="entry name" value="Sig_transdc_His_kin-like_C"/>
</dbReference>
<evidence type="ECO:0000313" key="12">
    <source>
        <dbReference type="Proteomes" id="UP000281118"/>
    </source>
</evidence>
<dbReference type="PANTHER" id="PTHR43065:SF49">
    <property type="entry name" value="HISTIDINE KINASE"/>
    <property type="match status" value="1"/>
</dbReference>
<evidence type="ECO:0000259" key="8">
    <source>
        <dbReference type="PROSITE" id="PS50109"/>
    </source>
</evidence>
<feature type="domain" description="Response regulatory" evidence="9">
    <location>
        <begin position="592"/>
        <end position="709"/>
    </location>
</feature>
<keyword evidence="3 6" id="KW-0597">Phosphoprotein</keyword>
<organism evidence="11 12">
    <name type="scientific">Variovorax guangxiensis</name>
    <dbReference type="NCBI Taxonomy" id="1775474"/>
    <lineage>
        <taxon>Bacteria</taxon>
        <taxon>Pseudomonadati</taxon>
        <taxon>Pseudomonadota</taxon>
        <taxon>Betaproteobacteria</taxon>
        <taxon>Burkholderiales</taxon>
        <taxon>Comamonadaceae</taxon>
        <taxon>Variovorax</taxon>
    </lineage>
</organism>
<dbReference type="Pfam" id="PF00512">
    <property type="entry name" value="HisKA"/>
    <property type="match status" value="1"/>
</dbReference>
<dbReference type="InterPro" id="IPR035965">
    <property type="entry name" value="PAS-like_dom_sf"/>
</dbReference>
<evidence type="ECO:0000256" key="1">
    <source>
        <dbReference type="ARBA" id="ARBA00000085"/>
    </source>
</evidence>
<dbReference type="InterPro" id="IPR000014">
    <property type="entry name" value="PAS"/>
</dbReference>
<evidence type="ECO:0000259" key="10">
    <source>
        <dbReference type="PROSITE" id="PS50112"/>
    </source>
</evidence>
<dbReference type="SMART" id="SM00065">
    <property type="entry name" value="GAF"/>
    <property type="match status" value="1"/>
</dbReference>
<protein>
    <recommendedName>
        <fullName evidence="2">histidine kinase</fullName>
        <ecNumber evidence="2">2.7.13.3</ecNumber>
    </recommendedName>
</protein>
<dbReference type="Gene3D" id="3.30.450.40">
    <property type="match status" value="1"/>
</dbReference>
<dbReference type="SUPFAM" id="SSF47384">
    <property type="entry name" value="Homodimeric domain of signal transducing histidine kinase"/>
    <property type="match status" value="1"/>
</dbReference>
<name>A0A3S0X768_9BURK</name>
<dbReference type="CDD" id="cd00130">
    <property type="entry name" value="PAS"/>
    <property type="match status" value="1"/>
</dbReference>
<dbReference type="InterPro" id="IPR003594">
    <property type="entry name" value="HATPase_dom"/>
</dbReference>
<accession>A0A3S0X768</accession>
<dbReference type="InterPro" id="IPR029016">
    <property type="entry name" value="GAF-like_dom_sf"/>
</dbReference>
<dbReference type="Pfam" id="PF13426">
    <property type="entry name" value="PAS_9"/>
    <property type="match status" value="1"/>
</dbReference>
<dbReference type="CDD" id="cd00082">
    <property type="entry name" value="HisKA"/>
    <property type="match status" value="1"/>
</dbReference>
<dbReference type="OrthoDB" id="9792270at2"/>
<dbReference type="InterPro" id="IPR011006">
    <property type="entry name" value="CheY-like_superfamily"/>
</dbReference>
<dbReference type="GO" id="GO:0000155">
    <property type="term" value="F:phosphorelay sensor kinase activity"/>
    <property type="evidence" value="ECO:0007669"/>
    <property type="project" value="InterPro"/>
</dbReference>
<dbReference type="Gene3D" id="1.10.287.130">
    <property type="match status" value="1"/>
</dbReference>
<dbReference type="SUPFAM" id="SSF55785">
    <property type="entry name" value="PYP-like sensor domain (PAS domain)"/>
    <property type="match status" value="1"/>
</dbReference>
<dbReference type="SMART" id="SM00448">
    <property type="entry name" value="REC"/>
    <property type="match status" value="1"/>
</dbReference>
<dbReference type="InterPro" id="IPR001789">
    <property type="entry name" value="Sig_transdc_resp-reg_receiver"/>
</dbReference>
<dbReference type="Pfam" id="PF13185">
    <property type="entry name" value="GAF_2"/>
    <property type="match status" value="1"/>
</dbReference>
<dbReference type="InterPro" id="IPR005467">
    <property type="entry name" value="His_kinase_dom"/>
</dbReference>
<dbReference type="Pfam" id="PF02518">
    <property type="entry name" value="HATPase_c"/>
    <property type="match status" value="1"/>
</dbReference>
<dbReference type="InterPro" id="IPR036097">
    <property type="entry name" value="HisK_dim/P_sf"/>
</dbReference>
<dbReference type="AlphaFoldDB" id="A0A3S0X768"/>
<dbReference type="NCBIfam" id="TIGR00229">
    <property type="entry name" value="sensory_box"/>
    <property type="match status" value="1"/>
</dbReference>
<reference evidence="11 12" key="1">
    <citation type="submission" date="2018-12" db="EMBL/GenBank/DDBJ databases">
        <title>The genome sequences of Variovorax guangxiensis DSM 27352.</title>
        <authorList>
            <person name="Gao J."/>
            <person name="Sun J."/>
        </authorList>
    </citation>
    <scope>NUCLEOTIDE SEQUENCE [LARGE SCALE GENOMIC DNA]</scope>
    <source>
        <strain evidence="11 12">DSM 27352</strain>
    </source>
</reference>
<dbReference type="RefSeq" id="WP_126019833.1">
    <property type="nucleotide sequence ID" value="NZ_RXFT01000001.1"/>
</dbReference>
<dbReference type="PROSITE" id="PS50109">
    <property type="entry name" value="HIS_KIN"/>
    <property type="match status" value="1"/>
</dbReference>
<evidence type="ECO:0000313" key="11">
    <source>
        <dbReference type="EMBL" id="RUR66311.1"/>
    </source>
</evidence>
<feature type="domain" description="PAS" evidence="10">
    <location>
        <begin position="28"/>
        <end position="97"/>
    </location>
</feature>
<dbReference type="SMART" id="SM00387">
    <property type="entry name" value="HATPase_c"/>
    <property type="match status" value="1"/>
</dbReference>
<evidence type="ECO:0000256" key="4">
    <source>
        <dbReference type="ARBA" id="ARBA00022679"/>
    </source>
</evidence>
<dbReference type="PROSITE" id="PS50110">
    <property type="entry name" value="RESPONSE_REGULATORY"/>
    <property type="match status" value="1"/>
</dbReference>
<dbReference type="SMART" id="SM00091">
    <property type="entry name" value="PAS"/>
    <property type="match status" value="1"/>
</dbReference>
<dbReference type="SUPFAM" id="SSF52172">
    <property type="entry name" value="CheY-like"/>
    <property type="match status" value="1"/>
</dbReference>
<gene>
    <name evidence="11" type="ORF">EJP67_04480</name>
</gene>
<evidence type="ECO:0000259" key="9">
    <source>
        <dbReference type="PROSITE" id="PS50110"/>
    </source>
</evidence>
<dbReference type="PRINTS" id="PR00344">
    <property type="entry name" value="BCTRLSENSOR"/>
</dbReference>
<evidence type="ECO:0000256" key="7">
    <source>
        <dbReference type="SAM" id="MobiDB-lite"/>
    </source>
</evidence>
<dbReference type="SMART" id="SM00388">
    <property type="entry name" value="HisKA"/>
    <property type="match status" value="1"/>
</dbReference>
<dbReference type="SUPFAM" id="SSF55781">
    <property type="entry name" value="GAF domain-like"/>
    <property type="match status" value="1"/>
</dbReference>
<comment type="catalytic activity">
    <reaction evidence="1">
        <text>ATP + protein L-histidine = ADP + protein N-phospho-L-histidine.</text>
        <dbReference type="EC" id="2.7.13.3"/>
    </reaction>
</comment>
<dbReference type="InterPro" id="IPR003018">
    <property type="entry name" value="GAF"/>
</dbReference>
<proteinExistence type="predicted"/>
<feature type="region of interest" description="Disordered" evidence="7">
    <location>
        <begin position="1"/>
        <end position="23"/>
    </location>
</feature>
<sequence>MADTSDSPPVLPEAPGAPIRRLPSGIDESSVFRSLFVAYPDSLLLVDQSGSIMLANPSAAALLGYAQDELLGLNVEELVPDSIRPRHASYREAYGRAPRPRPMGTHMELAAKRKDGSEVMVEIALSPLQSHGLPFVVAAIRDIGAYPRVKQALQRARYSEHLAQLGRLAVDTRDLQAVLQHVPEIITRALEVEVAMVWLLDSNRLEFRVASGVGLVPGEEIGAHVANRPDTPPGFVFSQGRPVVVPDYADEARFRVPAAYIDAGLVSALAVPLSDRGRVIGMLSVRSRESRRFGDEEVRFLESLSSLLATSLQRVQTEEALNHAQRLESVGQLTGGIAHDFNNLLTVIQGNLQVLEELPELAHSSHGQRLLAAAARASRRGAELTGKLLAFSRRQVLQPAAVDTHALLHSLADMLRRTLDQRIRIEIDTVPGHPLVMADPGQLESALLNIAINARDAMPEGGTLRFRTGICDALPTDLRNEQNNPGSDGTTHFVAIAITDSGTGMPDDVKERAFEPFFTTKEAGRGTGLGLSTVYGFVNQSRGAVSIDSKVGQGTTVTLYLPRQQEPEEEEPDAPVAMEELPGSEALPAGLRVMLVEDDAEVRKVVEAFLAALGCEVVSATTADQALSVLDAGAGPFDLLLSDIALGAGMRGTRLAAEVQQRFPQMAVLLMSGFSSELLDADREVPQSWELLRKPYSRAELARAMAKVLAGHI</sequence>
<dbReference type="PANTHER" id="PTHR43065">
    <property type="entry name" value="SENSOR HISTIDINE KINASE"/>
    <property type="match status" value="1"/>
</dbReference>
<feature type="modified residue" description="4-aspartylphosphate" evidence="6">
    <location>
        <position position="643"/>
    </location>
</feature>
<dbReference type="EMBL" id="RXFT01000001">
    <property type="protein sequence ID" value="RUR66311.1"/>
    <property type="molecule type" value="Genomic_DNA"/>
</dbReference>
<dbReference type="PROSITE" id="PS50112">
    <property type="entry name" value="PAS"/>
    <property type="match status" value="1"/>
</dbReference>
<dbReference type="EC" id="2.7.13.3" evidence="2"/>
<dbReference type="Gene3D" id="3.40.50.2300">
    <property type="match status" value="1"/>
</dbReference>